<sequence>MTQDESRLIRDITQCLYSSLEIEKSLHETLLLLKEYLPLDLVHVFVLDTSAQTLRYLAEATVKRGTLIDERIQLSWDHFKEIRD</sequence>
<dbReference type="InterPro" id="IPR029016">
    <property type="entry name" value="GAF-like_dom_sf"/>
</dbReference>
<dbReference type="RefSeq" id="WP_092210329.1">
    <property type="nucleotide sequence ID" value="NZ_FMUX01000005.1"/>
</dbReference>
<reference evidence="1 2" key="1">
    <citation type="submission" date="2016-10" db="EMBL/GenBank/DDBJ databases">
        <authorList>
            <person name="de Groot N.N."/>
        </authorList>
    </citation>
    <scope>NUCLEOTIDE SEQUENCE [LARGE SCALE GENOMIC DNA]</scope>
    <source>
        <strain evidence="1 2">AA1</strain>
    </source>
</reference>
<evidence type="ECO:0000313" key="1">
    <source>
        <dbReference type="EMBL" id="SCY21838.1"/>
    </source>
</evidence>
<evidence type="ECO:0000313" key="2">
    <source>
        <dbReference type="Proteomes" id="UP000198870"/>
    </source>
</evidence>
<proteinExistence type="predicted"/>
<gene>
    <name evidence="1" type="ORF">SAMN05216233_105162</name>
</gene>
<dbReference type="EMBL" id="FMUX01000005">
    <property type="protein sequence ID" value="SCY21838.1"/>
    <property type="molecule type" value="Genomic_DNA"/>
</dbReference>
<protein>
    <submittedName>
        <fullName evidence="1">Uncharacterized protein</fullName>
    </submittedName>
</protein>
<dbReference type="Gene3D" id="3.30.450.40">
    <property type="match status" value="1"/>
</dbReference>
<name>A0A1G5E5Q5_9BACT</name>
<organism evidence="1 2">
    <name type="scientific">Desulfoluna spongiiphila</name>
    <dbReference type="NCBI Taxonomy" id="419481"/>
    <lineage>
        <taxon>Bacteria</taxon>
        <taxon>Pseudomonadati</taxon>
        <taxon>Thermodesulfobacteriota</taxon>
        <taxon>Desulfobacteria</taxon>
        <taxon>Desulfobacterales</taxon>
        <taxon>Desulfolunaceae</taxon>
        <taxon>Desulfoluna</taxon>
    </lineage>
</organism>
<accession>A0A1G5E5Q5</accession>
<dbReference type="Proteomes" id="UP000198870">
    <property type="component" value="Unassembled WGS sequence"/>
</dbReference>
<keyword evidence="2" id="KW-1185">Reference proteome</keyword>
<dbReference type="AlphaFoldDB" id="A0A1G5E5Q5"/>
<dbReference type="SUPFAM" id="SSF55781">
    <property type="entry name" value="GAF domain-like"/>
    <property type="match status" value="1"/>
</dbReference>
<dbReference type="STRING" id="419481.SAMN05216233_105162"/>